<dbReference type="Proteomes" id="UP000319792">
    <property type="component" value="Unassembled WGS sequence"/>
</dbReference>
<keyword evidence="2" id="KW-0547">Nucleotide-binding</keyword>
<dbReference type="SMART" id="SM00382">
    <property type="entry name" value="AAA"/>
    <property type="match status" value="1"/>
</dbReference>
<evidence type="ECO:0000256" key="1">
    <source>
        <dbReference type="ARBA" id="ARBA00022448"/>
    </source>
</evidence>
<dbReference type="InterPro" id="IPR027417">
    <property type="entry name" value="P-loop_NTPase"/>
</dbReference>
<reference evidence="6 7" key="2">
    <citation type="submission" date="2019-08" db="EMBL/GenBank/DDBJ databases">
        <title>Tsukamurella conjunctivitidis sp. nov., Tsukamurella assacharolytica sp. nov. and Tsukamurella sputae sp. nov. isolated from patients with conjunctivitis, bacteraemia (lymphoma) and respiratory infection (sputum) in Hong Kong.</title>
        <authorList>
            <person name="Fok K.M.N."/>
            <person name="Fong J.Y.H."/>
        </authorList>
    </citation>
    <scope>NUCLEOTIDE SEQUENCE [LARGE SCALE GENOMIC DNA]</scope>
    <source>
        <strain evidence="6 7">HKU70</strain>
    </source>
</reference>
<evidence type="ECO:0000256" key="3">
    <source>
        <dbReference type="ARBA" id="ARBA00022840"/>
    </source>
</evidence>
<keyword evidence="1" id="KW-0813">Transport</keyword>
<dbReference type="Pfam" id="PF00005">
    <property type="entry name" value="ABC_tran"/>
    <property type="match status" value="1"/>
</dbReference>
<dbReference type="AlphaFoldDB" id="A0A5C5RWI9"/>
<dbReference type="SUPFAM" id="SSF52540">
    <property type="entry name" value="P-loop containing nucleoside triphosphate hydrolases"/>
    <property type="match status" value="1"/>
</dbReference>
<organism evidence="6 7">
    <name type="scientific">Tsukamurella sputi</name>
    <dbReference type="NCBI Taxonomy" id="2591848"/>
    <lineage>
        <taxon>Bacteria</taxon>
        <taxon>Bacillati</taxon>
        <taxon>Actinomycetota</taxon>
        <taxon>Actinomycetes</taxon>
        <taxon>Mycobacteriales</taxon>
        <taxon>Tsukamurellaceae</taxon>
        <taxon>Tsukamurella</taxon>
    </lineage>
</organism>
<keyword evidence="7" id="KW-1185">Reference proteome</keyword>
<dbReference type="GO" id="GO:0005524">
    <property type="term" value="F:ATP binding"/>
    <property type="evidence" value="ECO:0007669"/>
    <property type="project" value="UniProtKB-KW"/>
</dbReference>
<name>A0A5C5RWI9_9ACTN</name>
<dbReference type="InterPro" id="IPR003593">
    <property type="entry name" value="AAA+_ATPase"/>
</dbReference>
<dbReference type="PROSITE" id="PS00211">
    <property type="entry name" value="ABC_TRANSPORTER_1"/>
    <property type="match status" value="1"/>
</dbReference>
<keyword evidence="4" id="KW-1278">Translocase</keyword>
<reference evidence="6 7" key="1">
    <citation type="submission" date="2019-06" db="EMBL/GenBank/DDBJ databases">
        <authorList>
            <person name="Teng J.L.L."/>
            <person name="Lee H.H."/>
            <person name="Lau S.K.P."/>
            <person name="Woo P.C.Y."/>
        </authorList>
    </citation>
    <scope>NUCLEOTIDE SEQUENCE [LARGE SCALE GENOMIC DNA]</scope>
    <source>
        <strain evidence="6 7">HKU70</strain>
    </source>
</reference>
<sequence>MGTAVSAEPTTSGLRIEGLVAAHRRRGAPAISDVDLMVGRGEIVGVIGPNGCGKSTLVKSVVGVLTPRAGRVTVDGTDTTRTRPARRARLLGYVPQQDTVQAPALTVVESIALGLHTRPRGADGFERAVTIAEELGLGGLSLRRATELSGGQRQRVLIGRALAGAAPYLLLDEPVSNLDLRYQVEIMDLLRGLADTGTGVLVVLHDLNLAAAHCDRLAVMSDGRILYEGAADRVVTDDLVRSLYGPVATVAEIDGARYVLPRRRGGAS</sequence>
<comment type="caution">
    <text evidence="6">The sequence shown here is derived from an EMBL/GenBank/DDBJ whole genome shotgun (WGS) entry which is preliminary data.</text>
</comment>
<protein>
    <submittedName>
        <fullName evidence="6">ABC transporter ATP-binding protein</fullName>
    </submittedName>
</protein>
<proteinExistence type="predicted"/>
<dbReference type="PANTHER" id="PTHR42794:SF1">
    <property type="entry name" value="HEMIN IMPORT ATP-BINDING PROTEIN HMUV"/>
    <property type="match status" value="1"/>
</dbReference>
<dbReference type="CDD" id="cd03214">
    <property type="entry name" value="ABC_Iron-Siderophores_B12_Hemin"/>
    <property type="match status" value="1"/>
</dbReference>
<dbReference type="PANTHER" id="PTHR42794">
    <property type="entry name" value="HEMIN IMPORT ATP-BINDING PROTEIN HMUV"/>
    <property type="match status" value="1"/>
</dbReference>
<feature type="domain" description="ABC transporter" evidence="5">
    <location>
        <begin position="14"/>
        <end position="247"/>
    </location>
</feature>
<keyword evidence="3 6" id="KW-0067">ATP-binding</keyword>
<gene>
    <name evidence="6" type="ORF">FK268_04540</name>
</gene>
<evidence type="ECO:0000313" key="6">
    <source>
        <dbReference type="EMBL" id="TWS26501.1"/>
    </source>
</evidence>
<evidence type="ECO:0000313" key="7">
    <source>
        <dbReference type="Proteomes" id="UP000319792"/>
    </source>
</evidence>
<dbReference type="PROSITE" id="PS50893">
    <property type="entry name" value="ABC_TRANSPORTER_2"/>
    <property type="match status" value="1"/>
</dbReference>
<dbReference type="InterPro" id="IPR003439">
    <property type="entry name" value="ABC_transporter-like_ATP-bd"/>
</dbReference>
<dbReference type="Gene3D" id="3.40.50.300">
    <property type="entry name" value="P-loop containing nucleotide triphosphate hydrolases"/>
    <property type="match status" value="1"/>
</dbReference>
<dbReference type="InterPro" id="IPR017871">
    <property type="entry name" value="ABC_transporter-like_CS"/>
</dbReference>
<accession>A0A5C5RWI9</accession>
<dbReference type="EMBL" id="VIGV01000001">
    <property type="protein sequence ID" value="TWS26501.1"/>
    <property type="molecule type" value="Genomic_DNA"/>
</dbReference>
<evidence type="ECO:0000259" key="5">
    <source>
        <dbReference type="PROSITE" id="PS50893"/>
    </source>
</evidence>
<evidence type="ECO:0000256" key="4">
    <source>
        <dbReference type="ARBA" id="ARBA00022967"/>
    </source>
</evidence>
<dbReference type="GO" id="GO:0016887">
    <property type="term" value="F:ATP hydrolysis activity"/>
    <property type="evidence" value="ECO:0007669"/>
    <property type="project" value="InterPro"/>
</dbReference>
<evidence type="ECO:0000256" key="2">
    <source>
        <dbReference type="ARBA" id="ARBA00022741"/>
    </source>
</evidence>